<dbReference type="Proteomes" id="UP001462554">
    <property type="component" value="Unassembled WGS sequence"/>
</dbReference>
<feature type="DNA-binding region" description="H-T-H motif" evidence="2">
    <location>
        <begin position="34"/>
        <end position="53"/>
    </location>
</feature>
<evidence type="ECO:0000313" key="4">
    <source>
        <dbReference type="EMBL" id="MEQ2396297.1"/>
    </source>
</evidence>
<organism evidence="4 5">
    <name type="scientific">Bifidobacterium hominis</name>
    <dbReference type="NCBI Taxonomy" id="3133177"/>
    <lineage>
        <taxon>Bacteria</taxon>
        <taxon>Bacillati</taxon>
        <taxon>Actinomycetota</taxon>
        <taxon>Actinomycetes</taxon>
        <taxon>Bifidobacteriales</taxon>
        <taxon>Bifidobacteriaceae</taxon>
        <taxon>Bifidobacterium</taxon>
    </lineage>
</organism>
<reference evidence="4 5" key="1">
    <citation type="submission" date="2024-03" db="EMBL/GenBank/DDBJ databases">
        <title>Human intestinal bacterial collection.</title>
        <authorList>
            <person name="Pauvert C."/>
            <person name="Hitch T.C.A."/>
            <person name="Clavel T."/>
        </authorList>
    </citation>
    <scope>NUCLEOTIDE SEQUENCE [LARGE SCALE GENOMIC DNA]</scope>
    <source>
        <strain evidence="4 5">CLA-AA-H311</strain>
    </source>
</reference>
<dbReference type="InterPro" id="IPR009057">
    <property type="entry name" value="Homeodomain-like_sf"/>
</dbReference>
<dbReference type="PROSITE" id="PS50977">
    <property type="entry name" value="HTH_TETR_2"/>
    <property type="match status" value="1"/>
</dbReference>
<dbReference type="Gene3D" id="1.10.357.10">
    <property type="entry name" value="Tetracycline Repressor, domain 2"/>
    <property type="match status" value="1"/>
</dbReference>
<evidence type="ECO:0000256" key="2">
    <source>
        <dbReference type="PROSITE-ProRule" id="PRU00335"/>
    </source>
</evidence>
<sequence>MPRPRRDSEILPAKDRLENAFWELLSEREYNKITVTDIVRTADVNRNSFYYHFSGLPELADSAILHAVENTPMPGVPGRDFDPDTEWRKHVTALMRDPEQRQRLDRLALLAGPHSSPELVSSLKEFGRLTMISVLGLDADHLDLKTDLMLDFTVGGMLAVLQRWPKLHEKLPLDTVFNEDVAVLAAGMFMSMSKADMFEYWRRIFSNGFVPGMEAAQRNRLREAGEVEEAKRTVE</sequence>
<evidence type="ECO:0000313" key="5">
    <source>
        <dbReference type="Proteomes" id="UP001462554"/>
    </source>
</evidence>
<dbReference type="EMBL" id="JBBMFR010000001">
    <property type="protein sequence ID" value="MEQ2396297.1"/>
    <property type="molecule type" value="Genomic_DNA"/>
</dbReference>
<gene>
    <name evidence="4" type="ORF">WMO36_00110</name>
</gene>
<feature type="domain" description="HTH tetR-type" evidence="3">
    <location>
        <begin position="11"/>
        <end position="71"/>
    </location>
</feature>
<dbReference type="InterPro" id="IPR001647">
    <property type="entry name" value="HTH_TetR"/>
</dbReference>
<protein>
    <submittedName>
        <fullName evidence="4">TetR/AcrR family transcriptional regulator</fullName>
    </submittedName>
</protein>
<keyword evidence="1 2" id="KW-0238">DNA-binding</keyword>
<dbReference type="SUPFAM" id="SSF46689">
    <property type="entry name" value="Homeodomain-like"/>
    <property type="match status" value="1"/>
</dbReference>
<name>A0ABV1CA12_9BIFI</name>
<proteinExistence type="predicted"/>
<evidence type="ECO:0000259" key="3">
    <source>
        <dbReference type="PROSITE" id="PS50977"/>
    </source>
</evidence>
<keyword evidence="5" id="KW-1185">Reference proteome</keyword>
<accession>A0ABV1CA12</accession>
<dbReference type="Pfam" id="PF00440">
    <property type="entry name" value="TetR_N"/>
    <property type="match status" value="1"/>
</dbReference>
<evidence type="ECO:0000256" key="1">
    <source>
        <dbReference type="ARBA" id="ARBA00023125"/>
    </source>
</evidence>
<comment type="caution">
    <text evidence="4">The sequence shown here is derived from an EMBL/GenBank/DDBJ whole genome shotgun (WGS) entry which is preliminary data.</text>
</comment>
<dbReference type="RefSeq" id="WP_349076528.1">
    <property type="nucleotide sequence ID" value="NZ_JBBMFR010000001.1"/>
</dbReference>